<comment type="caution">
    <text evidence="3">The sequence shown here is derived from an EMBL/GenBank/DDBJ whole genome shotgun (WGS) entry which is preliminary data.</text>
</comment>
<keyword evidence="4" id="KW-1185">Reference proteome</keyword>
<evidence type="ECO:0000256" key="1">
    <source>
        <dbReference type="ARBA" id="ARBA00022801"/>
    </source>
</evidence>
<evidence type="ECO:0000313" key="4">
    <source>
        <dbReference type="Proteomes" id="UP000306628"/>
    </source>
</evidence>
<dbReference type="Proteomes" id="UP000306628">
    <property type="component" value="Unassembled WGS sequence"/>
</dbReference>
<keyword evidence="1 3" id="KW-0378">Hydrolase</keyword>
<protein>
    <submittedName>
        <fullName evidence="3">Alpha/beta hydrolase</fullName>
    </submittedName>
</protein>
<name>A0A5S4FYW6_9ACTN</name>
<evidence type="ECO:0000313" key="3">
    <source>
        <dbReference type="EMBL" id="TMR25995.1"/>
    </source>
</evidence>
<dbReference type="Pfam" id="PF00326">
    <property type="entry name" value="Peptidase_S9"/>
    <property type="match status" value="1"/>
</dbReference>
<dbReference type="AlphaFoldDB" id="A0A5S4FYW6"/>
<reference evidence="3 4" key="1">
    <citation type="submission" date="2019-05" db="EMBL/GenBank/DDBJ databases">
        <title>Draft genome sequence of Nonomuraea zeae DSM 100528.</title>
        <authorList>
            <person name="Saricaoglu S."/>
            <person name="Isik K."/>
        </authorList>
    </citation>
    <scope>NUCLEOTIDE SEQUENCE [LARGE SCALE GENOMIC DNA]</scope>
    <source>
        <strain evidence="3 4">DSM 100528</strain>
    </source>
</reference>
<proteinExistence type="predicted"/>
<dbReference type="RefSeq" id="WP_138695785.1">
    <property type="nucleotide sequence ID" value="NZ_JBHSAZ010000043.1"/>
</dbReference>
<feature type="domain" description="Peptidase S9 prolyl oligopeptidase catalytic" evidence="2">
    <location>
        <begin position="85"/>
        <end position="238"/>
    </location>
</feature>
<dbReference type="InterPro" id="IPR050300">
    <property type="entry name" value="GDXG_lipolytic_enzyme"/>
</dbReference>
<dbReference type="InterPro" id="IPR001375">
    <property type="entry name" value="Peptidase_S9_cat"/>
</dbReference>
<evidence type="ECO:0000259" key="2">
    <source>
        <dbReference type="Pfam" id="PF00326"/>
    </source>
</evidence>
<dbReference type="EMBL" id="VCKX01000213">
    <property type="protein sequence ID" value="TMR25995.1"/>
    <property type="molecule type" value="Genomic_DNA"/>
</dbReference>
<sequence>MIDVPLWLGTPPGPATGVPPRLTYYPADAPATGAVVVCPGGAYSTLAEYEGADVAEWLVTLGIDAYVLHYRVAGEEAGRAALHPAPLYDLRQAVRVARERGAGRVAVMGFSAGGHLTATLATDAPTDADGPADARDARPDAIVLGYPVIDLTGAHSHAWSRRQLLGPGGTEKQATALSAHLNVTAETPPAFLWHTAADEAVPATNSLRFADALARAGTPYELHVFPEGEHGLGLAQGEEKVAASAWPGLCATWLAAQGFGPRS</sequence>
<dbReference type="GO" id="GO:0006508">
    <property type="term" value="P:proteolysis"/>
    <property type="evidence" value="ECO:0007669"/>
    <property type="project" value="InterPro"/>
</dbReference>
<accession>A0A5S4FYW6</accession>
<organism evidence="3 4">
    <name type="scientific">Nonomuraea zeae</name>
    <dbReference type="NCBI Taxonomy" id="1642303"/>
    <lineage>
        <taxon>Bacteria</taxon>
        <taxon>Bacillati</taxon>
        <taxon>Actinomycetota</taxon>
        <taxon>Actinomycetes</taxon>
        <taxon>Streptosporangiales</taxon>
        <taxon>Streptosporangiaceae</taxon>
        <taxon>Nonomuraea</taxon>
    </lineage>
</organism>
<dbReference type="Gene3D" id="3.40.50.1820">
    <property type="entry name" value="alpha/beta hydrolase"/>
    <property type="match status" value="1"/>
</dbReference>
<dbReference type="OrthoDB" id="9794725at2"/>
<dbReference type="InterPro" id="IPR029058">
    <property type="entry name" value="AB_hydrolase_fold"/>
</dbReference>
<gene>
    <name evidence="3" type="ORF">ETD85_43980</name>
</gene>
<dbReference type="GO" id="GO:0008236">
    <property type="term" value="F:serine-type peptidase activity"/>
    <property type="evidence" value="ECO:0007669"/>
    <property type="project" value="InterPro"/>
</dbReference>
<dbReference type="PANTHER" id="PTHR48081">
    <property type="entry name" value="AB HYDROLASE SUPERFAMILY PROTEIN C4A8.06C"/>
    <property type="match status" value="1"/>
</dbReference>
<dbReference type="SUPFAM" id="SSF53474">
    <property type="entry name" value="alpha/beta-Hydrolases"/>
    <property type="match status" value="1"/>
</dbReference>
<dbReference type="PANTHER" id="PTHR48081:SF6">
    <property type="entry name" value="PEPTIDASE S9 PROLYL OLIGOPEPTIDASE CATALYTIC DOMAIN-CONTAINING PROTEIN"/>
    <property type="match status" value="1"/>
</dbReference>